<dbReference type="FunCoup" id="A0A2R6PXR1">
    <property type="interactions" value="167"/>
</dbReference>
<evidence type="ECO:0000256" key="5">
    <source>
        <dbReference type="SAM" id="Coils"/>
    </source>
</evidence>
<evidence type="ECO:0000313" key="9">
    <source>
        <dbReference type="Proteomes" id="UP000241394"/>
    </source>
</evidence>
<evidence type="ECO:0000256" key="3">
    <source>
        <dbReference type="ARBA" id="ARBA00023163"/>
    </source>
</evidence>
<organism evidence="8 9">
    <name type="scientific">Actinidia chinensis var. chinensis</name>
    <name type="common">Chinese soft-hair kiwi</name>
    <dbReference type="NCBI Taxonomy" id="1590841"/>
    <lineage>
        <taxon>Eukaryota</taxon>
        <taxon>Viridiplantae</taxon>
        <taxon>Streptophyta</taxon>
        <taxon>Embryophyta</taxon>
        <taxon>Tracheophyta</taxon>
        <taxon>Spermatophyta</taxon>
        <taxon>Magnoliopsida</taxon>
        <taxon>eudicotyledons</taxon>
        <taxon>Gunneridae</taxon>
        <taxon>Pentapetalae</taxon>
        <taxon>asterids</taxon>
        <taxon>Ericales</taxon>
        <taxon>Actinidiaceae</taxon>
        <taxon>Actinidia</taxon>
    </lineage>
</organism>
<accession>A0A2R6PXR1</accession>
<dbReference type="Gene3D" id="4.10.280.10">
    <property type="entry name" value="Helix-loop-helix DNA-binding domain"/>
    <property type="match status" value="1"/>
</dbReference>
<name>A0A2R6PXR1_ACTCC</name>
<feature type="coiled-coil region" evidence="5">
    <location>
        <begin position="73"/>
        <end position="100"/>
    </location>
</feature>
<dbReference type="STRING" id="1590841.A0A2R6PXR1"/>
<evidence type="ECO:0000256" key="4">
    <source>
        <dbReference type="ARBA" id="ARBA00023242"/>
    </source>
</evidence>
<evidence type="ECO:0000256" key="6">
    <source>
        <dbReference type="SAM" id="MobiDB-lite"/>
    </source>
</evidence>
<dbReference type="SUPFAM" id="SSF47459">
    <property type="entry name" value="HLH, helix-loop-helix DNA-binding domain"/>
    <property type="match status" value="1"/>
</dbReference>
<dbReference type="InParanoid" id="A0A2R6PXR1"/>
<keyword evidence="5" id="KW-0175">Coiled coil</keyword>
<dbReference type="InterPro" id="IPR036638">
    <property type="entry name" value="HLH_DNA-bd_sf"/>
</dbReference>
<proteinExistence type="predicted"/>
<dbReference type="EMBL" id="NKQK01000022">
    <property type="protein sequence ID" value="PSR98537.1"/>
    <property type="molecule type" value="Genomic_DNA"/>
</dbReference>
<dbReference type="GO" id="GO:0043565">
    <property type="term" value="F:sequence-specific DNA binding"/>
    <property type="evidence" value="ECO:0007669"/>
    <property type="project" value="TreeGrafter"/>
</dbReference>
<evidence type="ECO:0000313" key="8">
    <source>
        <dbReference type="EMBL" id="PSR98537.1"/>
    </source>
</evidence>
<evidence type="ECO:0000256" key="2">
    <source>
        <dbReference type="ARBA" id="ARBA00023015"/>
    </source>
</evidence>
<gene>
    <name evidence="8" type="ORF">CEY00_Acc25054</name>
</gene>
<reference evidence="8 9" key="1">
    <citation type="submission" date="2017-07" db="EMBL/GenBank/DDBJ databases">
        <title>An improved, manually edited Actinidia chinensis var. chinensis (kiwifruit) genome highlights the challenges associated with draft genomes and gene prediction in plants.</title>
        <authorList>
            <person name="Pilkington S."/>
            <person name="Crowhurst R."/>
            <person name="Hilario E."/>
            <person name="Nardozza S."/>
            <person name="Fraser L."/>
            <person name="Peng Y."/>
            <person name="Gunaseelan K."/>
            <person name="Simpson R."/>
            <person name="Tahir J."/>
            <person name="Deroles S."/>
            <person name="Templeton K."/>
            <person name="Luo Z."/>
            <person name="Davy M."/>
            <person name="Cheng C."/>
            <person name="Mcneilage M."/>
            <person name="Scaglione D."/>
            <person name="Liu Y."/>
            <person name="Zhang Q."/>
            <person name="Datson P."/>
            <person name="De Silva N."/>
            <person name="Gardiner S."/>
            <person name="Bassett H."/>
            <person name="Chagne D."/>
            <person name="Mccallum J."/>
            <person name="Dzierzon H."/>
            <person name="Deng C."/>
            <person name="Wang Y.-Y."/>
            <person name="Barron N."/>
            <person name="Manako K."/>
            <person name="Bowen J."/>
            <person name="Foster T."/>
            <person name="Erridge Z."/>
            <person name="Tiffin H."/>
            <person name="Waite C."/>
            <person name="Davies K."/>
            <person name="Grierson E."/>
            <person name="Laing W."/>
            <person name="Kirk R."/>
            <person name="Chen X."/>
            <person name="Wood M."/>
            <person name="Montefiori M."/>
            <person name="Brummell D."/>
            <person name="Schwinn K."/>
            <person name="Catanach A."/>
            <person name="Fullerton C."/>
            <person name="Li D."/>
            <person name="Meiyalaghan S."/>
            <person name="Nieuwenhuizen N."/>
            <person name="Read N."/>
            <person name="Prakash R."/>
            <person name="Hunter D."/>
            <person name="Zhang H."/>
            <person name="Mckenzie M."/>
            <person name="Knabel M."/>
            <person name="Harris A."/>
            <person name="Allan A."/>
            <person name="Chen A."/>
            <person name="Janssen B."/>
            <person name="Plunkett B."/>
            <person name="Dwamena C."/>
            <person name="Voogd C."/>
            <person name="Leif D."/>
            <person name="Lafferty D."/>
            <person name="Souleyre E."/>
            <person name="Varkonyi-Gasic E."/>
            <person name="Gambi F."/>
            <person name="Hanley J."/>
            <person name="Yao J.-L."/>
            <person name="Cheung J."/>
            <person name="David K."/>
            <person name="Warren B."/>
            <person name="Marsh K."/>
            <person name="Snowden K."/>
            <person name="Lin-Wang K."/>
            <person name="Brian L."/>
            <person name="Martinez-Sanchez M."/>
            <person name="Wang M."/>
            <person name="Ileperuma N."/>
            <person name="Macnee N."/>
            <person name="Campin R."/>
            <person name="Mcatee P."/>
            <person name="Drummond R."/>
            <person name="Espley R."/>
            <person name="Ireland H."/>
            <person name="Wu R."/>
            <person name="Atkinson R."/>
            <person name="Karunairetnam S."/>
            <person name="Bulley S."/>
            <person name="Chunkath S."/>
            <person name="Hanley Z."/>
            <person name="Storey R."/>
            <person name="Thrimawithana A."/>
            <person name="Thomson S."/>
            <person name="David C."/>
            <person name="Testolin R."/>
        </authorList>
    </citation>
    <scope>NUCLEOTIDE SEQUENCE [LARGE SCALE GENOMIC DNA]</scope>
    <source>
        <strain evidence="9">cv. Red5</strain>
        <tissue evidence="8">Young leaf</tissue>
    </source>
</reference>
<comment type="subcellular location">
    <subcellularLocation>
        <location evidence="1">Nucleus</location>
    </subcellularLocation>
</comment>
<comment type="caution">
    <text evidence="8">The sequence shown here is derived from an EMBL/GenBank/DDBJ whole genome shotgun (WGS) entry which is preliminary data.</text>
</comment>
<dbReference type="PANTHER" id="PTHR31945:SF20">
    <property type="entry name" value="TRANSCRIPTION FACTOR DYT1"/>
    <property type="match status" value="1"/>
</dbReference>
<keyword evidence="9" id="KW-1185">Reference proteome</keyword>
<dbReference type="Proteomes" id="UP000241394">
    <property type="component" value="Chromosome LG22"/>
</dbReference>
<keyword evidence="2" id="KW-0805">Transcription regulation</keyword>
<feature type="domain" description="BHLH" evidence="7">
    <location>
        <begin position="39"/>
        <end position="82"/>
    </location>
</feature>
<dbReference type="GO" id="GO:0003700">
    <property type="term" value="F:DNA-binding transcription factor activity"/>
    <property type="evidence" value="ECO:0007669"/>
    <property type="project" value="TreeGrafter"/>
</dbReference>
<dbReference type="GO" id="GO:0046983">
    <property type="term" value="F:protein dimerization activity"/>
    <property type="evidence" value="ECO:0007669"/>
    <property type="project" value="InterPro"/>
</dbReference>
<reference evidence="9" key="2">
    <citation type="journal article" date="2018" name="BMC Genomics">
        <title>A manually annotated Actinidia chinensis var. chinensis (kiwifruit) genome highlights the challenges associated with draft genomes and gene prediction in plants.</title>
        <authorList>
            <person name="Pilkington S.M."/>
            <person name="Crowhurst R."/>
            <person name="Hilario E."/>
            <person name="Nardozza S."/>
            <person name="Fraser L."/>
            <person name="Peng Y."/>
            <person name="Gunaseelan K."/>
            <person name="Simpson R."/>
            <person name="Tahir J."/>
            <person name="Deroles S.C."/>
            <person name="Templeton K."/>
            <person name="Luo Z."/>
            <person name="Davy M."/>
            <person name="Cheng C."/>
            <person name="McNeilage M."/>
            <person name="Scaglione D."/>
            <person name="Liu Y."/>
            <person name="Zhang Q."/>
            <person name="Datson P."/>
            <person name="De Silva N."/>
            <person name="Gardiner S.E."/>
            <person name="Bassett H."/>
            <person name="Chagne D."/>
            <person name="McCallum J."/>
            <person name="Dzierzon H."/>
            <person name="Deng C."/>
            <person name="Wang Y.Y."/>
            <person name="Barron L."/>
            <person name="Manako K."/>
            <person name="Bowen J."/>
            <person name="Foster T.M."/>
            <person name="Erridge Z.A."/>
            <person name="Tiffin H."/>
            <person name="Waite C.N."/>
            <person name="Davies K.M."/>
            <person name="Grierson E.P."/>
            <person name="Laing W.A."/>
            <person name="Kirk R."/>
            <person name="Chen X."/>
            <person name="Wood M."/>
            <person name="Montefiori M."/>
            <person name="Brummell D.A."/>
            <person name="Schwinn K.E."/>
            <person name="Catanach A."/>
            <person name="Fullerton C."/>
            <person name="Li D."/>
            <person name="Meiyalaghan S."/>
            <person name="Nieuwenhuizen N."/>
            <person name="Read N."/>
            <person name="Prakash R."/>
            <person name="Hunter D."/>
            <person name="Zhang H."/>
            <person name="McKenzie M."/>
            <person name="Knabel M."/>
            <person name="Harris A."/>
            <person name="Allan A.C."/>
            <person name="Gleave A."/>
            <person name="Chen A."/>
            <person name="Janssen B.J."/>
            <person name="Plunkett B."/>
            <person name="Ampomah-Dwamena C."/>
            <person name="Voogd C."/>
            <person name="Leif D."/>
            <person name="Lafferty D."/>
            <person name="Souleyre E.J.F."/>
            <person name="Varkonyi-Gasic E."/>
            <person name="Gambi F."/>
            <person name="Hanley J."/>
            <person name="Yao J.L."/>
            <person name="Cheung J."/>
            <person name="David K.M."/>
            <person name="Warren B."/>
            <person name="Marsh K."/>
            <person name="Snowden K.C."/>
            <person name="Lin-Wang K."/>
            <person name="Brian L."/>
            <person name="Martinez-Sanchez M."/>
            <person name="Wang M."/>
            <person name="Ileperuma N."/>
            <person name="Macnee N."/>
            <person name="Campin R."/>
            <person name="McAtee P."/>
            <person name="Drummond R.S.M."/>
            <person name="Espley R.V."/>
            <person name="Ireland H.S."/>
            <person name="Wu R."/>
            <person name="Atkinson R.G."/>
            <person name="Karunairetnam S."/>
            <person name="Bulley S."/>
            <person name="Chunkath S."/>
            <person name="Hanley Z."/>
            <person name="Storey R."/>
            <person name="Thrimawithana A.H."/>
            <person name="Thomson S."/>
            <person name="David C."/>
            <person name="Testolin R."/>
            <person name="Huang H."/>
            <person name="Hellens R.P."/>
            <person name="Schaffer R.J."/>
        </authorList>
    </citation>
    <scope>NUCLEOTIDE SEQUENCE [LARGE SCALE GENOMIC DNA]</scope>
    <source>
        <strain evidence="9">cv. Red5</strain>
    </source>
</reference>
<dbReference type="OMA" id="MGHRSHN"/>
<dbReference type="AlphaFoldDB" id="A0A2R6PXR1"/>
<feature type="region of interest" description="Disordered" evidence="6">
    <location>
        <begin position="1"/>
        <end position="24"/>
    </location>
</feature>
<dbReference type="GO" id="GO:0005634">
    <property type="term" value="C:nucleus"/>
    <property type="evidence" value="ECO:0007669"/>
    <property type="project" value="UniProtKB-SubCell"/>
</dbReference>
<dbReference type="SMART" id="SM00353">
    <property type="entry name" value="HLH"/>
    <property type="match status" value="1"/>
</dbReference>
<keyword evidence="3" id="KW-0804">Transcription</keyword>
<dbReference type="OrthoDB" id="690068at2759"/>
<keyword evidence="4" id="KW-0539">Nucleus</keyword>
<sequence>MNSAFEDLSMDEEGNSRGKMGRRRHNVDDEAMIYKSKNLFAERRRRQKLSDRLLELRALMNKATIITDAIAYIEKLQKIVQDLSNQLFEMEATCEEQLETPMDAAEEMKTWGIEPEVKATQIDGTKVWIKIVFEKKKGGFTKLMEAMSVLGYEFTDTSATTSRGAILITACLVVRLNKEQPKKLRVQLDV</sequence>
<protein>
    <submittedName>
        <fullName evidence="8">Transcription factor like</fullName>
    </submittedName>
</protein>
<evidence type="ECO:0000256" key="1">
    <source>
        <dbReference type="ARBA" id="ARBA00004123"/>
    </source>
</evidence>
<dbReference type="PANTHER" id="PTHR31945">
    <property type="entry name" value="TRANSCRIPTION FACTOR SCREAM2-RELATED"/>
    <property type="match status" value="1"/>
</dbReference>
<dbReference type="InterPro" id="IPR011598">
    <property type="entry name" value="bHLH_dom"/>
</dbReference>
<dbReference type="InterPro" id="IPR051358">
    <property type="entry name" value="TF_AMS/ICE1/BHLH6-like"/>
</dbReference>
<evidence type="ECO:0000259" key="7">
    <source>
        <dbReference type="SMART" id="SM00353"/>
    </source>
</evidence>
<dbReference type="Gramene" id="PSR98537">
    <property type="protein sequence ID" value="PSR98537"/>
    <property type="gene ID" value="CEY00_Acc25054"/>
</dbReference>